<name>A0AA41Q043_9ACTN</name>
<dbReference type="InterPro" id="IPR000073">
    <property type="entry name" value="AB_hydrolase_1"/>
</dbReference>
<evidence type="ECO:0000313" key="3">
    <source>
        <dbReference type="Proteomes" id="UP001165378"/>
    </source>
</evidence>
<dbReference type="PANTHER" id="PTHR43329">
    <property type="entry name" value="EPOXIDE HYDROLASE"/>
    <property type="match status" value="1"/>
</dbReference>
<dbReference type="RefSeq" id="WP_235053279.1">
    <property type="nucleotide sequence ID" value="NZ_JAKFHA010000009.1"/>
</dbReference>
<evidence type="ECO:0000259" key="1">
    <source>
        <dbReference type="Pfam" id="PF00561"/>
    </source>
</evidence>
<gene>
    <name evidence="2" type="ORF">LZ495_18105</name>
</gene>
<dbReference type="EMBL" id="JAKFHA010000009">
    <property type="protein sequence ID" value="MCF2529114.1"/>
    <property type="molecule type" value="Genomic_DNA"/>
</dbReference>
<evidence type="ECO:0000313" key="2">
    <source>
        <dbReference type="EMBL" id="MCF2529114.1"/>
    </source>
</evidence>
<reference evidence="2" key="1">
    <citation type="submission" date="2022-01" db="EMBL/GenBank/DDBJ databases">
        <title>Genome-Based Taxonomic Classification of the Phylum Actinobacteria.</title>
        <authorList>
            <person name="Gao Y."/>
        </authorList>
    </citation>
    <scope>NUCLEOTIDE SEQUENCE</scope>
    <source>
        <strain evidence="2">KLBMP 8922</strain>
    </source>
</reference>
<keyword evidence="2" id="KW-0378">Hydrolase</keyword>
<keyword evidence="3" id="KW-1185">Reference proteome</keyword>
<dbReference type="SUPFAM" id="SSF53474">
    <property type="entry name" value="alpha/beta-Hydrolases"/>
    <property type="match status" value="1"/>
</dbReference>
<comment type="caution">
    <text evidence="2">The sequence shown here is derived from an EMBL/GenBank/DDBJ whole genome shotgun (WGS) entry which is preliminary data.</text>
</comment>
<proteinExistence type="predicted"/>
<dbReference type="Gene3D" id="3.40.50.1820">
    <property type="entry name" value="alpha/beta hydrolase"/>
    <property type="match status" value="1"/>
</dbReference>
<dbReference type="InterPro" id="IPR029058">
    <property type="entry name" value="AB_hydrolase_fold"/>
</dbReference>
<accession>A0AA41Q043</accession>
<dbReference type="PRINTS" id="PR00111">
    <property type="entry name" value="ABHYDROLASE"/>
</dbReference>
<sequence length="305" mass="33826">MAHVRTDAELARSLDGDFTSRHAEVNGVDLHYVIGGQGDPLVLLGGWPQTWWQFHKVMPELARRYRVIAVDLRGMGGSGKPHSGYDKRTMAEDIRALLQHLGHAKASIAGHDIGAMVAQSLAANHPEAVDKLVLMDVHHPDQDMYGLSLLPQPDQHVDGDFRVGSRVYLWWFALNQVRGLPETLLAGRERAWIDALFDYMLLDPTSIGDHDRDVYAQAYATPDAVRAGNAWYQEFMRDIEDEKTHGPLAMPVLGIGGDHSNYGYLASALPAKGPDVRVVELAKSGHYLPEEQPEEVVRLIAEFLG</sequence>
<protein>
    <submittedName>
        <fullName evidence="2">Alpha/beta hydrolase</fullName>
    </submittedName>
</protein>
<organism evidence="2 3">
    <name type="scientific">Yinghuangia soli</name>
    <dbReference type="NCBI Taxonomy" id="2908204"/>
    <lineage>
        <taxon>Bacteria</taxon>
        <taxon>Bacillati</taxon>
        <taxon>Actinomycetota</taxon>
        <taxon>Actinomycetes</taxon>
        <taxon>Kitasatosporales</taxon>
        <taxon>Streptomycetaceae</taxon>
        <taxon>Yinghuangia</taxon>
    </lineage>
</organism>
<dbReference type="Proteomes" id="UP001165378">
    <property type="component" value="Unassembled WGS sequence"/>
</dbReference>
<dbReference type="AlphaFoldDB" id="A0AA41Q043"/>
<dbReference type="Pfam" id="PF00561">
    <property type="entry name" value="Abhydrolase_1"/>
    <property type="match status" value="1"/>
</dbReference>
<feature type="domain" description="AB hydrolase-1" evidence="1">
    <location>
        <begin position="40"/>
        <end position="291"/>
    </location>
</feature>
<dbReference type="GO" id="GO:0016787">
    <property type="term" value="F:hydrolase activity"/>
    <property type="evidence" value="ECO:0007669"/>
    <property type="project" value="UniProtKB-KW"/>
</dbReference>